<name>A0ABR0SMG0_9HYPO</name>
<evidence type="ECO:0000313" key="4">
    <source>
        <dbReference type="Proteomes" id="UP001338125"/>
    </source>
</evidence>
<dbReference type="PANTHER" id="PTHR37577">
    <property type="entry name" value="INTEGRAL MEMBRANE PROTEIN"/>
    <property type="match status" value="1"/>
</dbReference>
<dbReference type="EMBL" id="JAVFKD010000012">
    <property type="protein sequence ID" value="KAK5992945.1"/>
    <property type="molecule type" value="Genomic_DNA"/>
</dbReference>
<feature type="transmembrane region" description="Helical" evidence="2">
    <location>
        <begin position="178"/>
        <end position="201"/>
    </location>
</feature>
<keyword evidence="2" id="KW-0812">Transmembrane</keyword>
<evidence type="ECO:0000256" key="1">
    <source>
        <dbReference type="SAM" id="MobiDB-lite"/>
    </source>
</evidence>
<dbReference type="PANTHER" id="PTHR37577:SF1">
    <property type="entry name" value="INTEGRAL MEMBRANE PROTEIN"/>
    <property type="match status" value="1"/>
</dbReference>
<dbReference type="Proteomes" id="UP001338125">
    <property type="component" value="Unassembled WGS sequence"/>
</dbReference>
<dbReference type="InterPro" id="IPR053018">
    <property type="entry name" value="Elsinochrome_Biosynth-Asso"/>
</dbReference>
<feature type="transmembrane region" description="Helical" evidence="2">
    <location>
        <begin position="95"/>
        <end position="118"/>
    </location>
</feature>
<organism evidence="3 4">
    <name type="scientific">Cladobotryum mycophilum</name>
    <dbReference type="NCBI Taxonomy" id="491253"/>
    <lineage>
        <taxon>Eukaryota</taxon>
        <taxon>Fungi</taxon>
        <taxon>Dikarya</taxon>
        <taxon>Ascomycota</taxon>
        <taxon>Pezizomycotina</taxon>
        <taxon>Sordariomycetes</taxon>
        <taxon>Hypocreomycetidae</taxon>
        <taxon>Hypocreales</taxon>
        <taxon>Hypocreaceae</taxon>
        <taxon>Cladobotryum</taxon>
    </lineage>
</organism>
<evidence type="ECO:0000256" key="2">
    <source>
        <dbReference type="SAM" id="Phobius"/>
    </source>
</evidence>
<sequence length="329" mass="35821">MSAILGSTNCTDAPESTPSDAGVAGQGILLSFIITAGLAIILSASVIIAEIRGKTSTTRRKLLNGYSDSQIMQGIGIQSVGLAKMNTLVPYHFFLIWMLSLLSMATHNATLLALVQDYRRDWVLRWLRQFLMFVNLALSSVSGIFVLRAVAKGLDKQTLPIACVWKVSGEKVDSTAGLSYVGTIAVIAGNCIIFGLATWYLHSRGQKFYRIVQMVGLALMTAIAVGAAVRIILLSQAFGHPSVKLSDQGEKDWSFGQLLSMLLLILPLISVVEIYRGEIQVAPPVQDGRERLYDGELQSDPQIHNTSFQPNPFFGSETDLFKKRGGRGN</sequence>
<accession>A0ABR0SMG0</accession>
<proteinExistence type="predicted"/>
<reference evidence="3 4" key="1">
    <citation type="submission" date="2024-01" db="EMBL/GenBank/DDBJ databases">
        <title>Complete genome of Cladobotryum mycophilum ATHUM6906.</title>
        <authorList>
            <person name="Christinaki A.C."/>
            <person name="Myridakis A.I."/>
            <person name="Kouvelis V.N."/>
        </authorList>
    </citation>
    <scope>NUCLEOTIDE SEQUENCE [LARGE SCALE GENOMIC DNA]</scope>
    <source>
        <strain evidence="3 4">ATHUM6906</strain>
    </source>
</reference>
<keyword evidence="2" id="KW-0472">Membrane</keyword>
<keyword evidence="2" id="KW-1133">Transmembrane helix</keyword>
<feature type="region of interest" description="Disordered" evidence="1">
    <location>
        <begin position="1"/>
        <end position="21"/>
    </location>
</feature>
<evidence type="ECO:0000313" key="3">
    <source>
        <dbReference type="EMBL" id="KAK5992945.1"/>
    </source>
</evidence>
<feature type="transmembrane region" description="Helical" evidence="2">
    <location>
        <begin position="130"/>
        <end position="151"/>
    </location>
</feature>
<feature type="transmembrane region" description="Helical" evidence="2">
    <location>
        <begin position="28"/>
        <end position="49"/>
    </location>
</feature>
<feature type="compositionally biased region" description="Polar residues" evidence="1">
    <location>
        <begin position="1"/>
        <end position="19"/>
    </location>
</feature>
<protein>
    <submittedName>
        <fullName evidence="3">Uncharacterized protein</fullName>
    </submittedName>
</protein>
<comment type="caution">
    <text evidence="3">The sequence shown here is derived from an EMBL/GenBank/DDBJ whole genome shotgun (WGS) entry which is preliminary data.</text>
</comment>
<gene>
    <name evidence="3" type="ORF">PT974_06370</name>
</gene>
<keyword evidence="4" id="KW-1185">Reference proteome</keyword>
<feature type="transmembrane region" description="Helical" evidence="2">
    <location>
        <begin position="253"/>
        <end position="275"/>
    </location>
</feature>
<feature type="transmembrane region" description="Helical" evidence="2">
    <location>
        <begin position="208"/>
        <end position="233"/>
    </location>
</feature>